<reference evidence="3 4" key="1">
    <citation type="submission" date="2019-02" db="EMBL/GenBank/DDBJ databases">
        <title>Deep-cultivation of Planctomycetes and their phenomic and genomic characterization uncovers novel biology.</title>
        <authorList>
            <person name="Wiegand S."/>
            <person name="Jogler M."/>
            <person name="Boedeker C."/>
            <person name="Pinto D."/>
            <person name="Vollmers J."/>
            <person name="Rivas-Marin E."/>
            <person name="Kohn T."/>
            <person name="Peeters S.H."/>
            <person name="Heuer A."/>
            <person name="Rast P."/>
            <person name="Oberbeckmann S."/>
            <person name="Bunk B."/>
            <person name="Jeske O."/>
            <person name="Meyerdierks A."/>
            <person name="Storesund J.E."/>
            <person name="Kallscheuer N."/>
            <person name="Luecker S."/>
            <person name="Lage O.M."/>
            <person name="Pohl T."/>
            <person name="Merkel B.J."/>
            <person name="Hornburger P."/>
            <person name="Mueller R.-W."/>
            <person name="Bruemmer F."/>
            <person name="Labrenz M."/>
            <person name="Spormann A.M."/>
            <person name="Op den Camp H."/>
            <person name="Overmann J."/>
            <person name="Amann R."/>
            <person name="Jetten M.S.M."/>
            <person name="Mascher T."/>
            <person name="Medema M.H."/>
            <person name="Devos D.P."/>
            <person name="Kaster A.-K."/>
            <person name="Ovreas L."/>
            <person name="Rohde M."/>
            <person name="Galperin M.Y."/>
            <person name="Jogler C."/>
        </authorList>
    </citation>
    <scope>NUCLEOTIDE SEQUENCE [LARGE SCALE GENOMIC DNA]</scope>
    <source>
        <strain evidence="3 4">Pla163</strain>
    </source>
</reference>
<dbReference type="RefSeq" id="WP_145186524.1">
    <property type="nucleotide sequence ID" value="NZ_CP036290.1"/>
</dbReference>
<evidence type="ECO:0000259" key="2">
    <source>
        <dbReference type="PROSITE" id="PS50234"/>
    </source>
</evidence>
<accession>A0A518CZK5</accession>
<dbReference type="EMBL" id="CP036290">
    <property type="protein sequence ID" value="QDU84632.1"/>
    <property type="molecule type" value="Genomic_DNA"/>
</dbReference>
<feature type="domain" description="VWFA" evidence="2">
    <location>
        <begin position="88"/>
        <end position="278"/>
    </location>
</feature>
<dbReference type="OrthoDB" id="252901at2"/>
<dbReference type="Gene3D" id="3.40.50.880">
    <property type="match status" value="1"/>
</dbReference>
<evidence type="ECO:0000256" key="1">
    <source>
        <dbReference type="SAM" id="Phobius"/>
    </source>
</evidence>
<dbReference type="Proteomes" id="UP000319342">
    <property type="component" value="Chromosome"/>
</dbReference>
<dbReference type="InterPro" id="IPR029062">
    <property type="entry name" value="Class_I_gatase-like"/>
</dbReference>
<protein>
    <recommendedName>
        <fullName evidence="2">VWFA domain-containing protein</fullName>
    </recommendedName>
</protein>
<keyword evidence="1" id="KW-0472">Membrane</keyword>
<gene>
    <name evidence="3" type="ORF">Pla163_17430</name>
</gene>
<dbReference type="InterPro" id="IPR036465">
    <property type="entry name" value="vWFA_dom_sf"/>
</dbReference>
<keyword evidence="4" id="KW-1185">Reference proteome</keyword>
<dbReference type="PROSITE" id="PS50234">
    <property type="entry name" value="VWFA"/>
    <property type="match status" value="1"/>
</dbReference>
<dbReference type="AlphaFoldDB" id="A0A518CZK5"/>
<dbReference type="SUPFAM" id="SSF53300">
    <property type="entry name" value="vWA-like"/>
    <property type="match status" value="1"/>
</dbReference>
<feature type="transmembrane region" description="Helical" evidence="1">
    <location>
        <begin position="25"/>
        <end position="44"/>
    </location>
</feature>
<dbReference type="PANTHER" id="PTHR37947:SF1">
    <property type="entry name" value="BLL2462 PROTEIN"/>
    <property type="match status" value="1"/>
</dbReference>
<dbReference type="SUPFAM" id="SSF52317">
    <property type="entry name" value="Class I glutamine amidotransferase-like"/>
    <property type="match status" value="1"/>
</dbReference>
<evidence type="ECO:0000313" key="4">
    <source>
        <dbReference type="Proteomes" id="UP000319342"/>
    </source>
</evidence>
<proteinExistence type="predicted"/>
<sequence length="789" mass="87251">MFALQDALGELRPTAELRWLDLPPAWVVGLVVLPALFALAWFCYRSEPVRPGVRWTLTGLRFAALVAVAAILARPALVRSQEEVLSPEVMVLLDDSASMRRSDAYADDEAARRAIADLGLGPDASRLDVATRLLDRGFTGPLADRGWVVNTLAFDRETRPVDGTEALDARGDATHLGDAITTAVSRYRGRHPVALLVLTDGRSNGGADVLEGARVASIAGLEVHSVVVGDTRPLKNAVLELVEAPASALEGDELSFAVRVQGRGAAIGRRVEVLLEEVTEAGTRELLDSREVELEAAGRRVVLVAPPGPGDAESGERRLELTVPPLEDETLVDDNSASVAVRVSPEKVRVLYVEGYPRWEYRRLALDFLKRAEKDIEFQAWLQESSPGFPQEHGPGSKPLERLPTTREELLDAYDVVILGDVNPYRLFDDPADGEAFAAALVSFVESGGGLMFQAGEQDNPRALLGTPLEDLLPVIVDTSEDLFFELDTTKPFRPVLENASVPHEIVRLHPDPDTNRRLWEDEDGLQGVFWYSGVTRAKTSADVLLRHPNDENRFGRRPLLVAGYYPQGRTLFLALDSTWRWQWQYGPRYFERFWKSAIRWLSLGRLRSGDRRVRLETPRSRYGLDEAVPLEVRLLGPDWRPSEQESVRVEIEDESGEQRSVVLEADPGRPGTFGGEIDLDQPGTYGAWVETEGRRAASVAFEVVLPSKENADPTPDPALLAAAARLSGGTSAVVGSWRDVLAAFDEGRERREPMNSSLEDFWDRWSVLLGILALLATEWLVRKRAELL</sequence>
<keyword evidence="1" id="KW-1133">Transmembrane helix</keyword>
<dbReference type="CDD" id="cd03143">
    <property type="entry name" value="A4_beta-galactosidase_middle_domain"/>
    <property type="match status" value="1"/>
</dbReference>
<dbReference type="InterPro" id="IPR002035">
    <property type="entry name" value="VWF_A"/>
</dbReference>
<keyword evidence="1" id="KW-0812">Transmembrane</keyword>
<organism evidence="3 4">
    <name type="scientific">Rohdeia mirabilis</name>
    <dbReference type="NCBI Taxonomy" id="2528008"/>
    <lineage>
        <taxon>Bacteria</taxon>
        <taxon>Pseudomonadati</taxon>
        <taxon>Planctomycetota</taxon>
        <taxon>Planctomycetia</taxon>
        <taxon>Planctomycetia incertae sedis</taxon>
        <taxon>Rohdeia</taxon>
    </lineage>
</organism>
<evidence type="ECO:0000313" key="3">
    <source>
        <dbReference type="EMBL" id="QDU84632.1"/>
    </source>
</evidence>
<feature type="transmembrane region" description="Helical" evidence="1">
    <location>
        <begin position="56"/>
        <end position="77"/>
    </location>
</feature>
<dbReference type="Gene3D" id="3.40.50.410">
    <property type="entry name" value="von Willebrand factor, type A domain"/>
    <property type="match status" value="1"/>
</dbReference>
<dbReference type="PANTHER" id="PTHR37947">
    <property type="entry name" value="BLL2462 PROTEIN"/>
    <property type="match status" value="1"/>
</dbReference>
<name>A0A518CZK5_9BACT</name>